<dbReference type="AlphaFoldDB" id="A0A941W202"/>
<evidence type="ECO:0000259" key="1">
    <source>
        <dbReference type="Pfam" id="PF00814"/>
    </source>
</evidence>
<dbReference type="Gene3D" id="3.30.420.40">
    <property type="match status" value="2"/>
</dbReference>
<comment type="caution">
    <text evidence="2">The sequence shown here is derived from an EMBL/GenBank/DDBJ whole genome shotgun (WGS) entry which is preliminary data.</text>
</comment>
<dbReference type="Pfam" id="PF00814">
    <property type="entry name" value="TsaD"/>
    <property type="match status" value="1"/>
</dbReference>
<gene>
    <name evidence="2" type="ORF">MAG551_01178</name>
</gene>
<dbReference type="InterPro" id="IPR043129">
    <property type="entry name" value="ATPase_NBD"/>
</dbReference>
<proteinExistence type="predicted"/>
<feature type="domain" description="Gcp-like" evidence="1">
    <location>
        <begin position="34"/>
        <end position="221"/>
    </location>
</feature>
<protein>
    <submittedName>
        <fullName evidence="2">tRNA threonylcarbamoyladenosine biosynthesis protein TsaB</fullName>
    </submittedName>
</protein>
<reference evidence="2" key="1">
    <citation type="journal article" date="2021" name="ISME J.">
        <title>Fine-scale metabolic discontinuity in a stratified prokaryote microbiome of a Red Sea deep halocline.</title>
        <authorList>
            <person name="Michoud G."/>
            <person name="Ngugi D.K."/>
            <person name="Barozzi A."/>
            <person name="Merlino G."/>
            <person name="Calleja M.L."/>
            <person name="Delgado-Huertas A."/>
            <person name="Moran X.A.G."/>
            <person name="Daffonchio D."/>
        </authorList>
    </citation>
    <scope>NUCLEOTIDE SEQUENCE</scope>
    <source>
        <strain evidence="2">SuakinDeep_MAG55_1</strain>
    </source>
</reference>
<organism evidence="2 3">
    <name type="scientific">Candidatus Scalindua arabica</name>
    <dbReference type="NCBI Taxonomy" id="1127984"/>
    <lineage>
        <taxon>Bacteria</taxon>
        <taxon>Pseudomonadati</taxon>
        <taxon>Planctomycetota</taxon>
        <taxon>Candidatus Brocadiia</taxon>
        <taxon>Candidatus Brocadiales</taxon>
        <taxon>Candidatus Scalinduaceae</taxon>
        <taxon>Candidatus Scalindua</taxon>
    </lineage>
</organism>
<dbReference type="GO" id="GO:0005829">
    <property type="term" value="C:cytosol"/>
    <property type="evidence" value="ECO:0007669"/>
    <property type="project" value="TreeGrafter"/>
</dbReference>
<name>A0A941W202_9BACT</name>
<dbReference type="InterPro" id="IPR022496">
    <property type="entry name" value="T6A_TsaB"/>
</dbReference>
<dbReference type="PANTHER" id="PTHR11735">
    <property type="entry name" value="TRNA N6-ADENOSINE THREONYLCARBAMOYLTRANSFERASE"/>
    <property type="match status" value="1"/>
</dbReference>
<dbReference type="EMBL" id="JAANXD010000049">
    <property type="protein sequence ID" value="MBS1258125.1"/>
    <property type="molecule type" value="Genomic_DNA"/>
</dbReference>
<evidence type="ECO:0000313" key="3">
    <source>
        <dbReference type="Proteomes" id="UP000722750"/>
    </source>
</evidence>
<dbReference type="SUPFAM" id="SSF53067">
    <property type="entry name" value="Actin-like ATPase domain"/>
    <property type="match status" value="2"/>
</dbReference>
<evidence type="ECO:0000313" key="2">
    <source>
        <dbReference type="EMBL" id="MBS1258125.1"/>
    </source>
</evidence>
<dbReference type="CDD" id="cd24032">
    <property type="entry name" value="ASKHA_NBD_TsaB"/>
    <property type="match status" value="1"/>
</dbReference>
<dbReference type="Proteomes" id="UP000722750">
    <property type="component" value="Unassembled WGS sequence"/>
</dbReference>
<dbReference type="InterPro" id="IPR000905">
    <property type="entry name" value="Gcp-like_dom"/>
</dbReference>
<sequence length="227" mass="25040">MKVVGIETSGSIGSVAVCDGNRVVGKQTFGKVSNHGKEIVSSLEAVCNKIKWKPEDIDLIAVSIGPGSYTGLRIGVTCAKTLAYGLGKPVIDVPTLDILAENIKDDVKHICPVIDAKRKRVYACIYNRNNSKNRRITDYLIITPDELKDILPESTLIFGDGVAPYKEIFAQMKVTIIEDEKPGIAEAVDVARLGLERYEQGERCEINALVPLYLRKSEAEEKLQERH</sequence>
<dbReference type="GO" id="GO:0002949">
    <property type="term" value="P:tRNA threonylcarbamoyladenosine modification"/>
    <property type="evidence" value="ECO:0007669"/>
    <property type="project" value="InterPro"/>
</dbReference>
<dbReference type="PANTHER" id="PTHR11735:SF11">
    <property type="entry name" value="TRNA THREONYLCARBAMOYLADENOSINE BIOSYNTHESIS PROTEIN TSAB"/>
    <property type="match status" value="1"/>
</dbReference>
<accession>A0A941W202</accession>
<dbReference type="NCBIfam" id="TIGR03725">
    <property type="entry name" value="T6A_YeaZ"/>
    <property type="match status" value="1"/>
</dbReference>